<feature type="domain" description="SCP" evidence="2">
    <location>
        <begin position="27"/>
        <end position="143"/>
    </location>
</feature>
<keyword evidence="4" id="KW-1185">Reference proteome</keyword>
<evidence type="ECO:0000313" key="4">
    <source>
        <dbReference type="Proteomes" id="UP000472265"/>
    </source>
</evidence>
<dbReference type="GO" id="GO:0005576">
    <property type="term" value="C:extracellular region"/>
    <property type="evidence" value="ECO:0007669"/>
    <property type="project" value="InterPro"/>
</dbReference>
<evidence type="ECO:0000313" key="3">
    <source>
        <dbReference type="Ensembl" id="ENSSAUP00010027577.1"/>
    </source>
</evidence>
<evidence type="ECO:0000259" key="2">
    <source>
        <dbReference type="SMART" id="SM00198"/>
    </source>
</evidence>
<dbReference type="GeneTree" id="ENSGT00940000162013"/>
<dbReference type="Ensembl" id="ENSSAUT00010029087.1">
    <property type="protein sequence ID" value="ENSSAUP00010027577.1"/>
    <property type="gene ID" value="ENSSAUG00010011915.1"/>
</dbReference>
<dbReference type="PRINTS" id="PR00837">
    <property type="entry name" value="V5TPXLIKE"/>
</dbReference>
<dbReference type="PANTHER" id="PTHR10334">
    <property type="entry name" value="CYSTEINE-RICH SECRETORY PROTEIN-RELATED"/>
    <property type="match status" value="1"/>
</dbReference>
<dbReference type="AlphaFoldDB" id="A0A671VPG8"/>
<dbReference type="InterPro" id="IPR014044">
    <property type="entry name" value="CAP_dom"/>
</dbReference>
<protein>
    <submittedName>
        <fullName evidence="3">Cysteine rich secretory protein 3</fullName>
    </submittedName>
</protein>
<dbReference type="InterPro" id="IPR001283">
    <property type="entry name" value="CRISP-related"/>
</dbReference>
<dbReference type="InterPro" id="IPR018244">
    <property type="entry name" value="Allrgn_V5/Tpx1_CS"/>
</dbReference>
<dbReference type="InterPro" id="IPR002413">
    <property type="entry name" value="V5_allergen-like"/>
</dbReference>
<comment type="similarity">
    <text evidence="1">Belongs to the CRISP family.</text>
</comment>
<dbReference type="Proteomes" id="UP000472265">
    <property type="component" value="Chromosome 22"/>
</dbReference>
<dbReference type="InterPro" id="IPR035940">
    <property type="entry name" value="CAP_sf"/>
</dbReference>
<dbReference type="SMART" id="SM00198">
    <property type="entry name" value="SCP"/>
    <property type="match status" value="1"/>
</dbReference>
<reference evidence="3" key="2">
    <citation type="submission" date="2025-08" db="UniProtKB">
        <authorList>
            <consortium name="Ensembl"/>
        </authorList>
    </citation>
    <scope>IDENTIFICATION</scope>
</reference>
<dbReference type="Pfam" id="PF00188">
    <property type="entry name" value="CAP"/>
    <property type="match status" value="1"/>
</dbReference>
<evidence type="ECO:0000256" key="1">
    <source>
        <dbReference type="ARBA" id="ARBA00009923"/>
    </source>
</evidence>
<dbReference type="SUPFAM" id="SSF55797">
    <property type="entry name" value="PR-1-like"/>
    <property type="match status" value="1"/>
</dbReference>
<accession>A0A671VPG8</accession>
<sequence>MKLIFQTQPLEIFCCICCSCCMCNGSSLLCSLQKWSNEAAANAQKWANTCSMNHSPASSRTISTSGCGENLYISSFKNTWSNVIQAWYDEVADFQYGVGSTNGGVVGHYTQVVWYRSNLVGCALARCPNAQYEYFYVCQYCPP</sequence>
<dbReference type="PROSITE" id="PS01009">
    <property type="entry name" value="CRISP_1"/>
    <property type="match status" value="1"/>
</dbReference>
<gene>
    <name evidence="3" type="primary">CRISP3</name>
</gene>
<proteinExistence type="inferred from homology"/>
<name>A0A671VPG8_SPAAU</name>
<dbReference type="PRINTS" id="PR00838">
    <property type="entry name" value="V5ALLERGEN"/>
</dbReference>
<reference evidence="3" key="1">
    <citation type="submission" date="2021-04" db="EMBL/GenBank/DDBJ databases">
        <authorList>
            <consortium name="Wellcome Sanger Institute Data Sharing"/>
        </authorList>
    </citation>
    <scope>NUCLEOTIDE SEQUENCE [LARGE SCALE GENOMIC DNA]</scope>
</reference>
<reference evidence="3" key="3">
    <citation type="submission" date="2025-09" db="UniProtKB">
        <authorList>
            <consortium name="Ensembl"/>
        </authorList>
    </citation>
    <scope>IDENTIFICATION</scope>
</reference>
<dbReference type="Gene3D" id="3.40.33.10">
    <property type="entry name" value="CAP"/>
    <property type="match status" value="1"/>
</dbReference>
<organism evidence="3 4">
    <name type="scientific">Sparus aurata</name>
    <name type="common">Gilthead sea bream</name>
    <dbReference type="NCBI Taxonomy" id="8175"/>
    <lineage>
        <taxon>Eukaryota</taxon>
        <taxon>Metazoa</taxon>
        <taxon>Chordata</taxon>
        <taxon>Craniata</taxon>
        <taxon>Vertebrata</taxon>
        <taxon>Euteleostomi</taxon>
        <taxon>Actinopterygii</taxon>
        <taxon>Neopterygii</taxon>
        <taxon>Teleostei</taxon>
        <taxon>Neoteleostei</taxon>
        <taxon>Acanthomorphata</taxon>
        <taxon>Eupercaria</taxon>
        <taxon>Spariformes</taxon>
        <taxon>Sparidae</taxon>
        <taxon>Sparus</taxon>
    </lineage>
</organism>